<dbReference type="AlphaFoldDB" id="A0A9D0YWY8"/>
<protein>
    <submittedName>
        <fullName evidence="2">Uncharacterized protein</fullName>
    </submittedName>
</protein>
<dbReference type="EMBL" id="DVFI01000107">
    <property type="protein sequence ID" value="HIQ63488.1"/>
    <property type="molecule type" value="Genomic_DNA"/>
</dbReference>
<gene>
    <name evidence="2" type="ORF">IAA66_07895</name>
</gene>
<accession>A0A9D0YWY8</accession>
<evidence type="ECO:0000313" key="3">
    <source>
        <dbReference type="Proteomes" id="UP000886819"/>
    </source>
</evidence>
<comment type="caution">
    <text evidence="2">The sequence shown here is derived from an EMBL/GenBank/DDBJ whole genome shotgun (WGS) entry which is preliminary data.</text>
</comment>
<evidence type="ECO:0000313" key="2">
    <source>
        <dbReference type="EMBL" id="HIQ63488.1"/>
    </source>
</evidence>
<keyword evidence="1" id="KW-1133">Transmembrane helix</keyword>
<proteinExistence type="predicted"/>
<organism evidence="2 3">
    <name type="scientific">Candidatus Avichristensenella intestinipullorum</name>
    <dbReference type="NCBI Taxonomy" id="2840693"/>
    <lineage>
        <taxon>Bacteria</taxon>
        <taxon>Bacillati</taxon>
        <taxon>Bacillota</taxon>
        <taxon>Clostridia</taxon>
        <taxon>Candidatus Avichristensenella</taxon>
    </lineage>
</organism>
<evidence type="ECO:0000256" key="1">
    <source>
        <dbReference type="SAM" id="Phobius"/>
    </source>
</evidence>
<keyword evidence="1" id="KW-0812">Transmembrane</keyword>
<reference evidence="2" key="1">
    <citation type="submission" date="2020-10" db="EMBL/GenBank/DDBJ databases">
        <authorList>
            <person name="Gilroy R."/>
        </authorList>
    </citation>
    <scope>NUCLEOTIDE SEQUENCE</scope>
    <source>
        <strain evidence="2">ChiHile30-977</strain>
    </source>
</reference>
<feature type="transmembrane region" description="Helical" evidence="1">
    <location>
        <begin position="7"/>
        <end position="26"/>
    </location>
</feature>
<dbReference type="Proteomes" id="UP000886819">
    <property type="component" value="Unassembled WGS sequence"/>
</dbReference>
<sequence>MRIFAGIMVFVVAVVGIFFGYCYYGAQMQIESVTAILTPAVEMADVYNDTLEALSLDAFYGEQYRESDFLMPDSYAFLTLTVRMANRGLLPQDWIRIEVRPDASDILQLPADRTPTLAAASRGDFSTTLLTRAGADTARTVIVTYYVLGHPYQVEYAM</sequence>
<name>A0A9D0YWY8_9FIRM</name>
<keyword evidence="1" id="KW-0472">Membrane</keyword>
<reference evidence="2" key="2">
    <citation type="journal article" date="2021" name="PeerJ">
        <title>Extensive microbial diversity within the chicken gut microbiome revealed by metagenomics and culture.</title>
        <authorList>
            <person name="Gilroy R."/>
            <person name="Ravi A."/>
            <person name="Getino M."/>
            <person name="Pursley I."/>
            <person name="Horton D.L."/>
            <person name="Alikhan N.F."/>
            <person name="Baker D."/>
            <person name="Gharbi K."/>
            <person name="Hall N."/>
            <person name="Watson M."/>
            <person name="Adriaenssens E.M."/>
            <person name="Foster-Nyarko E."/>
            <person name="Jarju S."/>
            <person name="Secka A."/>
            <person name="Antonio M."/>
            <person name="Oren A."/>
            <person name="Chaudhuri R.R."/>
            <person name="La Ragione R."/>
            <person name="Hildebrand F."/>
            <person name="Pallen M.J."/>
        </authorList>
    </citation>
    <scope>NUCLEOTIDE SEQUENCE</scope>
    <source>
        <strain evidence="2">ChiHile30-977</strain>
    </source>
</reference>